<dbReference type="PROSITE" id="PS51371">
    <property type="entry name" value="CBS"/>
    <property type="match status" value="2"/>
</dbReference>
<dbReference type="AlphaFoldDB" id="A0A6I3L4U5"/>
<protein>
    <submittedName>
        <fullName evidence="4">CBS domain-containing protein</fullName>
    </submittedName>
</protein>
<keyword evidence="5" id="KW-1185">Reference proteome</keyword>
<evidence type="ECO:0000256" key="2">
    <source>
        <dbReference type="PROSITE-ProRule" id="PRU00703"/>
    </source>
</evidence>
<comment type="caution">
    <text evidence="4">The sequence shown here is derived from an EMBL/GenBank/DDBJ whole genome shotgun (WGS) entry which is preliminary data.</text>
</comment>
<dbReference type="Gene3D" id="3.10.580.10">
    <property type="entry name" value="CBS-domain"/>
    <property type="match status" value="1"/>
</dbReference>
<organism evidence="4 5">
    <name type="scientific">Nocardia aurantiaca</name>
    <dbReference type="NCBI Taxonomy" id="2675850"/>
    <lineage>
        <taxon>Bacteria</taxon>
        <taxon>Bacillati</taxon>
        <taxon>Actinomycetota</taxon>
        <taxon>Actinomycetes</taxon>
        <taxon>Mycobacteriales</taxon>
        <taxon>Nocardiaceae</taxon>
        <taxon>Nocardia</taxon>
    </lineage>
</organism>
<evidence type="ECO:0000313" key="5">
    <source>
        <dbReference type="Proteomes" id="UP000432464"/>
    </source>
</evidence>
<proteinExistence type="predicted"/>
<dbReference type="CDD" id="cd04622">
    <property type="entry name" value="CBS_pair_HRP1_like"/>
    <property type="match status" value="1"/>
</dbReference>
<gene>
    <name evidence="4" type="ORF">GLP40_32135</name>
</gene>
<evidence type="ECO:0000256" key="1">
    <source>
        <dbReference type="ARBA" id="ARBA00023122"/>
    </source>
</evidence>
<dbReference type="SMART" id="SM00116">
    <property type="entry name" value="CBS"/>
    <property type="match status" value="2"/>
</dbReference>
<reference evidence="4 5" key="1">
    <citation type="submission" date="2019-11" db="EMBL/GenBank/DDBJ databases">
        <title>Nocardia sp. nov. CT2-14 isolated from soil.</title>
        <authorList>
            <person name="Kanchanasin P."/>
            <person name="Tanasupawat S."/>
            <person name="Yuki M."/>
            <person name="Kudo T."/>
        </authorList>
    </citation>
    <scope>NUCLEOTIDE SEQUENCE [LARGE SCALE GENOMIC DNA]</scope>
    <source>
        <strain evidence="4 5">CT2-14</strain>
    </source>
</reference>
<dbReference type="PANTHER" id="PTHR43080:SF2">
    <property type="entry name" value="CBS DOMAIN-CONTAINING PROTEIN"/>
    <property type="match status" value="1"/>
</dbReference>
<name>A0A6I3L4U5_9NOCA</name>
<dbReference type="PANTHER" id="PTHR43080">
    <property type="entry name" value="CBS DOMAIN-CONTAINING PROTEIN CBSX3, MITOCHONDRIAL"/>
    <property type="match status" value="1"/>
</dbReference>
<feature type="domain" description="CBS" evidence="3">
    <location>
        <begin position="20"/>
        <end position="77"/>
    </location>
</feature>
<dbReference type="Proteomes" id="UP000432464">
    <property type="component" value="Unassembled WGS sequence"/>
</dbReference>
<dbReference type="InterPro" id="IPR046342">
    <property type="entry name" value="CBS_dom_sf"/>
</dbReference>
<evidence type="ECO:0000313" key="4">
    <source>
        <dbReference type="EMBL" id="MTE17372.1"/>
    </source>
</evidence>
<dbReference type="InterPro" id="IPR000644">
    <property type="entry name" value="CBS_dom"/>
</dbReference>
<dbReference type="EMBL" id="WMBB01000023">
    <property type="protein sequence ID" value="MTE17372.1"/>
    <property type="molecule type" value="Genomic_DNA"/>
</dbReference>
<evidence type="ECO:0000259" key="3">
    <source>
        <dbReference type="PROSITE" id="PS51371"/>
    </source>
</evidence>
<dbReference type="SUPFAM" id="SSF54631">
    <property type="entry name" value="CBS-domain pair"/>
    <property type="match status" value="1"/>
</dbReference>
<sequence>MCRGNTHPRQEVAVKARDIMHRSAECIPADETLDRAAQLMRNMDVGSLPICDGETVIGMLTDRDIVVRCVAMGHDPSRVRAGDLAQGRVWSVDVDTDLSTVLDVMEQNQIKRMPVLDMRKGNQLVGMICESDLARNISDKQLVEFITAVAVPH</sequence>
<accession>A0A6I3L4U5</accession>
<feature type="domain" description="CBS" evidence="3">
    <location>
        <begin position="84"/>
        <end position="144"/>
    </location>
</feature>
<dbReference type="Pfam" id="PF00571">
    <property type="entry name" value="CBS"/>
    <property type="match status" value="2"/>
</dbReference>
<keyword evidence="1 2" id="KW-0129">CBS domain</keyword>
<dbReference type="InterPro" id="IPR051257">
    <property type="entry name" value="Diverse_CBS-Domain"/>
</dbReference>